<name>A0A2P2IZ81_RHIMU</name>
<dbReference type="EMBL" id="GGEC01006061">
    <property type="protein sequence ID" value="MBW86544.1"/>
    <property type="molecule type" value="Transcribed_RNA"/>
</dbReference>
<organism evidence="1">
    <name type="scientific">Rhizophora mucronata</name>
    <name type="common">Asiatic mangrove</name>
    <dbReference type="NCBI Taxonomy" id="61149"/>
    <lineage>
        <taxon>Eukaryota</taxon>
        <taxon>Viridiplantae</taxon>
        <taxon>Streptophyta</taxon>
        <taxon>Embryophyta</taxon>
        <taxon>Tracheophyta</taxon>
        <taxon>Spermatophyta</taxon>
        <taxon>Magnoliopsida</taxon>
        <taxon>eudicotyledons</taxon>
        <taxon>Gunneridae</taxon>
        <taxon>Pentapetalae</taxon>
        <taxon>rosids</taxon>
        <taxon>fabids</taxon>
        <taxon>Malpighiales</taxon>
        <taxon>Rhizophoraceae</taxon>
        <taxon>Rhizophora</taxon>
    </lineage>
</organism>
<sequence>MQFHHKLQTQ</sequence>
<protein>
    <submittedName>
        <fullName evidence="1">Uncharacterized protein</fullName>
    </submittedName>
</protein>
<evidence type="ECO:0000313" key="1">
    <source>
        <dbReference type="EMBL" id="MBW86544.1"/>
    </source>
</evidence>
<reference evidence="1" key="1">
    <citation type="submission" date="2018-02" db="EMBL/GenBank/DDBJ databases">
        <title>Rhizophora mucronata_Transcriptome.</title>
        <authorList>
            <person name="Meera S.P."/>
            <person name="Sreeshan A."/>
            <person name="Augustine A."/>
        </authorList>
    </citation>
    <scope>NUCLEOTIDE SEQUENCE</scope>
    <source>
        <tissue evidence="1">Leaf</tissue>
    </source>
</reference>
<accession>A0A2P2IZ81</accession>
<proteinExistence type="predicted"/>